<proteinExistence type="predicted"/>
<keyword evidence="1" id="KW-0812">Transmembrane</keyword>
<evidence type="ECO:0000256" key="1">
    <source>
        <dbReference type="SAM" id="Phobius"/>
    </source>
</evidence>
<evidence type="ECO:0000313" key="2">
    <source>
        <dbReference type="EMBL" id="MBW4464817.1"/>
    </source>
</evidence>
<name>A0A951P8R6_9CYAN</name>
<feature type="transmembrane region" description="Helical" evidence="1">
    <location>
        <begin position="150"/>
        <end position="167"/>
    </location>
</feature>
<keyword evidence="1" id="KW-1133">Transmembrane helix</keyword>
<accession>A0A951P8R6</accession>
<dbReference type="AlphaFoldDB" id="A0A951P8R6"/>
<feature type="transmembrane region" description="Helical" evidence="1">
    <location>
        <begin position="119"/>
        <end position="138"/>
    </location>
</feature>
<gene>
    <name evidence="2" type="ORF">KME07_05170</name>
</gene>
<dbReference type="Proteomes" id="UP000707356">
    <property type="component" value="Unassembled WGS sequence"/>
</dbReference>
<organism evidence="2 3">
    <name type="scientific">Pegethrix bostrychoides GSE-TBD4-15B</name>
    <dbReference type="NCBI Taxonomy" id="2839662"/>
    <lineage>
        <taxon>Bacteria</taxon>
        <taxon>Bacillati</taxon>
        <taxon>Cyanobacteriota</taxon>
        <taxon>Cyanophyceae</taxon>
        <taxon>Oculatellales</taxon>
        <taxon>Oculatellaceae</taxon>
        <taxon>Pegethrix</taxon>
    </lineage>
</organism>
<evidence type="ECO:0000313" key="3">
    <source>
        <dbReference type="Proteomes" id="UP000707356"/>
    </source>
</evidence>
<sequence length="170" mass="18697">MARSSESAQPDRLRDVQQHPKNHPLLYLLNRFVVIIAIASIVGLLLASVAQTFSISSQAGLRSLAAALLPPILLTYRSFFAQSNRAVSRTLEQNLFLVAILWIVMLLVLLNLMALRFNYSLPLGEFVTSLTLAGLFYFNHQLSSRSMVSCGYGILSGLVLYLLIFGLPGG</sequence>
<keyword evidence="1" id="KW-0472">Membrane</keyword>
<comment type="caution">
    <text evidence="2">The sequence shown here is derived from an EMBL/GenBank/DDBJ whole genome shotgun (WGS) entry which is preliminary data.</text>
</comment>
<reference evidence="2" key="2">
    <citation type="journal article" date="2022" name="Microbiol. Resour. Announc.">
        <title>Metagenome Sequencing to Explore Phylogenomics of Terrestrial Cyanobacteria.</title>
        <authorList>
            <person name="Ward R.D."/>
            <person name="Stajich J.E."/>
            <person name="Johansen J.R."/>
            <person name="Huntemann M."/>
            <person name="Clum A."/>
            <person name="Foster B."/>
            <person name="Foster B."/>
            <person name="Roux S."/>
            <person name="Palaniappan K."/>
            <person name="Varghese N."/>
            <person name="Mukherjee S."/>
            <person name="Reddy T.B.K."/>
            <person name="Daum C."/>
            <person name="Copeland A."/>
            <person name="Chen I.A."/>
            <person name="Ivanova N.N."/>
            <person name="Kyrpides N.C."/>
            <person name="Shapiro N."/>
            <person name="Eloe-Fadrosh E.A."/>
            <person name="Pietrasiak N."/>
        </authorList>
    </citation>
    <scope>NUCLEOTIDE SEQUENCE</scope>
    <source>
        <strain evidence="2">GSE-TBD4-15B</strain>
    </source>
</reference>
<reference evidence="2" key="1">
    <citation type="submission" date="2021-05" db="EMBL/GenBank/DDBJ databases">
        <authorList>
            <person name="Pietrasiak N."/>
            <person name="Ward R."/>
            <person name="Stajich J.E."/>
            <person name="Kurbessoian T."/>
        </authorList>
    </citation>
    <scope>NUCLEOTIDE SEQUENCE</scope>
    <source>
        <strain evidence="2">GSE-TBD4-15B</strain>
    </source>
</reference>
<feature type="transmembrane region" description="Helical" evidence="1">
    <location>
        <begin position="95"/>
        <end position="113"/>
    </location>
</feature>
<feature type="transmembrane region" description="Helical" evidence="1">
    <location>
        <begin position="28"/>
        <end position="49"/>
    </location>
</feature>
<feature type="transmembrane region" description="Helical" evidence="1">
    <location>
        <begin position="55"/>
        <end position="74"/>
    </location>
</feature>
<dbReference type="EMBL" id="JAHHHV010000021">
    <property type="protein sequence ID" value="MBW4464817.1"/>
    <property type="molecule type" value="Genomic_DNA"/>
</dbReference>
<protein>
    <submittedName>
        <fullName evidence="2">Uncharacterized protein</fullName>
    </submittedName>
</protein>